<evidence type="ECO:0000313" key="7">
    <source>
        <dbReference type="Proteomes" id="UP000316330"/>
    </source>
</evidence>
<evidence type="ECO:0000256" key="1">
    <source>
        <dbReference type="ARBA" id="ARBA00022723"/>
    </source>
</evidence>
<accession>A0A559JIM1</accession>
<dbReference type="OrthoDB" id="2649545at2"/>
<evidence type="ECO:0000256" key="4">
    <source>
        <dbReference type="SAM" id="Phobius"/>
    </source>
</evidence>
<dbReference type="PROSITE" id="PS51677">
    <property type="entry name" value="NODB"/>
    <property type="match status" value="1"/>
</dbReference>
<protein>
    <submittedName>
        <fullName evidence="6">Polysaccharide deacetylase family protein</fullName>
    </submittedName>
</protein>
<dbReference type="GO" id="GO:0046872">
    <property type="term" value="F:metal ion binding"/>
    <property type="evidence" value="ECO:0007669"/>
    <property type="project" value="UniProtKB-KW"/>
</dbReference>
<dbReference type="InterPro" id="IPR011330">
    <property type="entry name" value="Glyco_hydro/deAcase_b/a-brl"/>
</dbReference>
<evidence type="ECO:0000259" key="5">
    <source>
        <dbReference type="PROSITE" id="PS51677"/>
    </source>
</evidence>
<dbReference type="AlphaFoldDB" id="A0A559JIM1"/>
<dbReference type="CDD" id="cd10917">
    <property type="entry name" value="CE4_NodB_like_6s_7s"/>
    <property type="match status" value="1"/>
</dbReference>
<keyword evidence="2" id="KW-0378">Hydrolase</keyword>
<dbReference type="Pfam" id="PF01522">
    <property type="entry name" value="Polysacc_deac_1"/>
    <property type="match status" value="1"/>
</dbReference>
<dbReference type="EMBL" id="VNJJ01000006">
    <property type="protein sequence ID" value="TVX99723.1"/>
    <property type="molecule type" value="Genomic_DNA"/>
</dbReference>
<gene>
    <name evidence="6" type="ORF">FPZ45_12260</name>
</gene>
<dbReference type="SUPFAM" id="SSF88713">
    <property type="entry name" value="Glycoside hydrolase/deacetylase"/>
    <property type="match status" value="1"/>
</dbReference>
<dbReference type="PANTHER" id="PTHR10587:SF133">
    <property type="entry name" value="CHITIN DEACETYLASE 1-RELATED"/>
    <property type="match status" value="1"/>
</dbReference>
<dbReference type="InterPro" id="IPR050248">
    <property type="entry name" value="Polysacc_deacetylase_ArnD"/>
</dbReference>
<dbReference type="PANTHER" id="PTHR10587">
    <property type="entry name" value="GLYCOSYL TRANSFERASE-RELATED"/>
    <property type="match status" value="1"/>
</dbReference>
<proteinExistence type="predicted"/>
<keyword evidence="4" id="KW-0812">Transmembrane</keyword>
<dbReference type="InterPro" id="IPR002509">
    <property type="entry name" value="NODB_dom"/>
</dbReference>
<feature type="compositionally biased region" description="Pro residues" evidence="3">
    <location>
        <begin position="72"/>
        <end position="84"/>
    </location>
</feature>
<feature type="domain" description="NodB homology" evidence="5">
    <location>
        <begin position="93"/>
        <end position="276"/>
    </location>
</feature>
<dbReference type="PROSITE" id="PS51257">
    <property type="entry name" value="PROKAR_LIPOPROTEIN"/>
    <property type="match status" value="1"/>
</dbReference>
<comment type="caution">
    <text evidence="6">The sequence shown here is derived from an EMBL/GenBank/DDBJ whole genome shotgun (WGS) entry which is preliminary data.</text>
</comment>
<keyword evidence="4" id="KW-0472">Membrane</keyword>
<dbReference type="GO" id="GO:0005975">
    <property type="term" value="P:carbohydrate metabolic process"/>
    <property type="evidence" value="ECO:0007669"/>
    <property type="project" value="InterPro"/>
</dbReference>
<dbReference type="Gene3D" id="3.20.20.370">
    <property type="entry name" value="Glycoside hydrolase/deacetylase"/>
    <property type="match status" value="1"/>
</dbReference>
<dbReference type="GO" id="GO:0016020">
    <property type="term" value="C:membrane"/>
    <property type="evidence" value="ECO:0007669"/>
    <property type="project" value="TreeGrafter"/>
</dbReference>
<name>A0A559JIM1_9BACL</name>
<feature type="transmembrane region" description="Helical" evidence="4">
    <location>
        <begin position="17"/>
        <end position="33"/>
    </location>
</feature>
<sequence length="293" mass="31771">MVEEKVMRGKRASVKRAWLGAFMIVLMSAWLSGCGMLQEWNSIGLTGGAVVSGASPEPTITEETANEAEPEVQPPQESPDPVPTQPAKAHEGKLVALTFDDGPDNNYTLKILDILKENDVKATFFLVGTQVRKYPETAKRIVEEGHSVGNHSWSHSDLTKLSAKALSEQIDKAQKEIIKATGVTPSLMRAPYGAISGSVLKTVHLSGMQHVAWTVDTKDWAGSSVAAMHKNVMTNTKEGGVILMHSFGGRKNSLDHTVKLLPSIIKDLKAKGYELVTVDEMVASGHYRTSVIK</sequence>
<evidence type="ECO:0000313" key="6">
    <source>
        <dbReference type="EMBL" id="TVX99723.1"/>
    </source>
</evidence>
<keyword evidence="1" id="KW-0479">Metal-binding</keyword>
<evidence type="ECO:0000256" key="2">
    <source>
        <dbReference type="ARBA" id="ARBA00022801"/>
    </source>
</evidence>
<dbReference type="GO" id="GO:0016810">
    <property type="term" value="F:hydrolase activity, acting on carbon-nitrogen (but not peptide) bonds"/>
    <property type="evidence" value="ECO:0007669"/>
    <property type="project" value="InterPro"/>
</dbReference>
<organism evidence="6 7">
    <name type="scientific">Cohnella terricola</name>
    <dbReference type="NCBI Taxonomy" id="1289167"/>
    <lineage>
        <taxon>Bacteria</taxon>
        <taxon>Bacillati</taxon>
        <taxon>Bacillota</taxon>
        <taxon>Bacilli</taxon>
        <taxon>Bacillales</taxon>
        <taxon>Paenibacillaceae</taxon>
        <taxon>Cohnella</taxon>
    </lineage>
</organism>
<reference evidence="6 7" key="1">
    <citation type="submission" date="2019-07" db="EMBL/GenBank/DDBJ databases">
        <authorList>
            <person name="Kim J."/>
        </authorList>
    </citation>
    <scope>NUCLEOTIDE SEQUENCE [LARGE SCALE GENOMIC DNA]</scope>
    <source>
        <strain evidence="6 7">G13</strain>
    </source>
</reference>
<feature type="region of interest" description="Disordered" evidence="3">
    <location>
        <begin position="54"/>
        <end position="88"/>
    </location>
</feature>
<evidence type="ECO:0000256" key="3">
    <source>
        <dbReference type="SAM" id="MobiDB-lite"/>
    </source>
</evidence>
<keyword evidence="7" id="KW-1185">Reference proteome</keyword>
<dbReference type="Proteomes" id="UP000316330">
    <property type="component" value="Unassembled WGS sequence"/>
</dbReference>
<keyword evidence="4" id="KW-1133">Transmembrane helix</keyword>